<keyword evidence="4 7" id="KW-0812">Transmembrane</keyword>
<dbReference type="EMBL" id="QOHO01000029">
    <property type="protein sequence ID" value="RFZ78968.1"/>
    <property type="molecule type" value="Genomic_DNA"/>
</dbReference>
<feature type="transmembrane region" description="Helical" evidence="7">
    <location>
        <begin position="109"/>
        <end position="133"/>
    </location>
</feature>
<keyword evidence="2 7" id="KW-0813">Transport</keyword>
<evidence type="ECO:0000313" key="10">
    <source>
        <dbReference type="EMBL" id="RFZ78968.1"/>
    </source>
</evidence>
<name>A0A3E2ND80_9FIRM</name>
<dbReference type="SUPFAM" id="SSF161098">
    <property type="entry name" value="MetI-like"/>
    <property type="match status" value="1"/>
</dbReference>
<dbReference type="InterPro" id="IPR035906">
    <property type="entry name" value="MetI-like_sf"/>
</dbReference>
<dbReference type="CDD" id="cd06261">
    <property type="entry name" value="TM_PBP2"/>
    <property type="match status" value="1"/>
</dbReference>
<comment type="caution">
    <text evidence="10">The sequence shown here is derived from an EMBL/GenBank/DDBJ whole genome shotgun (WGS) entry which is preliminary data.</text>
</comment>
<reference evidence="10 11" key="1">
    <citation type="submission" date="2018-07" db="EMBL/GenBank/DDBJ databases">
        <title>New species, Clostridium PI-S10-A1B.</title>
        <authorList>
            <person name="Krishna G."/>
            <person name="Summeta K."/>
            <person name="Shikha S."/>
            <person name="Prabhu P.B."/>
            <person name="Suresh K."/>
        </authorList>
    </citation>
    <scope>NUCLEOTIDE SEQUENCE [LARGE SCALE GENOMIC DNA]</scope>
    <source>
        <strain evidence="10 11">PI-S10-A1B</strain>
    </source>
</reference>
<evidence type="ECO:0000256" key="4">
    <source>
        <dbReference type="ARBA" id="ARBA00022692"/>
    </source>
</evidence>
<evidence type="ECO:0000256" key="5">
    <source>
        <dbReference type="ARBA" id="ARBA00022989"/>
    </source>
</evidence>
<keyword evidence="5 7" id="KW-1133">Transmembrane helix</keyword>
<keyword evidence="12" id="KW-1185">Reference proteome</keyword>
<evidence type="ECO:0000256" key="7">
    <source>
        <dbReference type="RuleBase" id="RU363032"/>
    </source>
</evidence>
<feature type="transmembrane region" description="Helical" evidence="7">
    <location>
        <begin position="139"/>
        <end position="156"/>
    </location>
</feature>
<dbReference type="GO" id="GO:0005886">
    <property type="term" value="C:plasma membrane"/>
    <property type="evidence" value="ECO:0007669"/>
    <property type="project" value="UniProtKB-SubCell"/>
</dbReference>
<evidence type="ECO:0000256" key="6">
    <source>
        <dbReference type="ARBA" id="ARBA00023136"/>
    </source>
</evidence>
<keyword evidence="6 7" id="KW-0472">Membrane</keyword>
<dbReference type="Proteomes" id="UP000260680">
    <property type="component" value="Unassembled WGS sequence"/>
</dbReference>
<feature type="transmembrane region" description="Helical" evidence="7">
    <location>
        <begin position="247"/>
        <end position="267"/>
    </location>
</feature>
<evidence type="ECO:0000313" key="11">
    <source>
        <dbReference type="Proteomes" id="UP000260680"/>
    </source>
</evidence>
<dbReference type="RefSeq" id="WP_117416906.1">
    <property type="nucleotide sequence ID" value="NZ_BRPJ01000051.1"/>
</dbReference>
<comment type="subcellular location">
    <subcellularLocation>
        <location evidence="1 7">Cell membrane</location>
        <topology evidence="1 7">Multi-pass membrane protein</topology>
    </subcellularLocation>
</comment>
<dbReference type="PANTHER" id="PTHR43386">
    <property type="entry name" value="OLIGOPEPTIDE TRANSPORT SYSTEM PERMEASE PROTEIN APPC"/>
    <property type="match status" value="1"/>
</dbReference>
<dbReference type="OrthoDB" id="9783218at2"/>
<dbReference type="InterPro" id="IPR000515">
    <property type="entry name" value="MetI-like"/>
</dbReference>
<dbReference type="Pfam" id="PF00528">
    <property type="entry name" value="BPD_transp_1"/>
    <property type="match status" value="1"/>
</dbReference>
<proteinExistence type="inferred from homology"/>
<dbReference type="PANTHER" id="PTHR43386:SF1">
    <property type="entry name" value="D,D-DIPEPTIDE TRANSPORT SYSTEM PERMEASE PROTEIN DDPC-RELATED"/>
    <property type="match status" value="1"/>
</dbReference>
<reference evidence="9 12" key="2">
    <citation type="journal article" date="2024" name="Int. J. Syst. Evol. Microbiol.">
        <title>Lacrimispora brassicae sp. nov. isolated from fermented cabbage, and proposal of Clostridium indicum Gundawar et al. 2019 and Clostridium methoxybenzovorans Mechichi et al. 1999 as heterotypic synonyms of Lacrimispora amygdalina (Parshina et al. 2003) Haas and Blanchard 2020 and Lacrimispora indolis (McClung and McCoy 1957) Haas and Blanchard 2020, respectively.</title>
        <authorList>
            <person name="Kobayashi H."/>
            <person name="Tanizawa Y."/>
            <person name="Sakamoto M."/>
            <person name="Ohkuma M."/>
            <person name="Tohno M."/>
        </authorList>
    </citation>
    <scope>NUCLEOTIDE SEQUENCE [LARGE SCALE GENOMIC DNA]</scope>
    <source>
        <strain evidence="9 12">DSM 12857</strain>
    </source>
</reference>
<evidence type="ECO:0000313" key="12">
    <source>
        <dbReference type="Proteomes" id="UP001419084"/>
    </source>
</evidence>
<dbReference type="AlphaFoldDB" id="A0A3E2ND80"/>
<evidence type="ECO:0000256" key="2">
    <source>
        <dbReference type="ARBA" id="ARBA00022448"/>
    </source>
</evidence>
<evidence type="ECO:0000313" key="9">
    <source>
        <dbReference type="EMBL" id="GLB30890.1"/>
    </source>
</evidence>
<evidence type="ECO:0000259" key="8">
    <source>
        <dbReference type="PROSITE" id="PS50928"/>
    </source>
</evidence>
<gene>
    <name evidence="10" type="ORF">DS742_10210</name>
    <name evidence="9" type="ORF">LAD12857_28130</name>
</gene>
<evidence type="ECO:0000256" key="1">
    <source>
        <dbReference type="ARBA" id="ARBA00004651"/>
    </source>
</evidence>
<dbReference type="PROSITE" id="PS50928">
    <property type="entry name" value="ABC_TM1"/>
    <property type="match status" value="1"/>
</dbReference>
<dbReference type="Proteomes" id="UP001419084">
    <property type="component" value="Unassembled WGS sequence"/>
</dbReference>
<feature type="transmembrane region" description="Helical" evidence="7">
    <location>
        <begin position="12"/>
        <end position="35"/>
    </location>
</feature>
<accession>A0A3E2ND80</accession>
<dbReference type="GO" id="GO:0055085">
    <property type="term" value="P:transmembrane transport"/>
    <property type="evidence" value="ECO:0007669"/>
    <property type="project" value="InterPro"/>
</dbReference>
<organism evidence="10 11">
    <name type="scientific">Lacrimispora amygdalina</name>
    <dbReference type="NCBI Taxonomy" id="253257"/>
    <lineage>
        <taxon>Bacteria</taxon>
        <taxon>Bacillati</taxon>
        <taxon>Bacillota</taxon>
        <taxon>Clostridia</taxon>
        <taxon>Lachnospirales</taxon>
        <taxon>Lachnospiraceae</taxon>
        <taxon>Lacrimispora</taxon>
    </lineage>
</organism>
<sequence length="277" mass="30025">MIRQTKIWKSLSGSGKVSIVLLLLIVSFTVGYHLFGSETYRQPSGSSLEAPGLRHMMGTDDLGIDIAAQIGHGAGVSLLVGISSALLAGLGGSILGILAGYYRGWKDKLVMGLCDVVMTMPQMPLLIVLGAFFGSSTRNIILVIGFMSWAGPARIVRSRMLSMGKEAYVAAARSYGAGFFHLLMKHFIPGLYPLILVSMIRIVGHAIVAEAGLSFLGLGDPVSKSWGVILNRSINFPGIFFVESWKWWVLFPLVFLLVLVVSFAFLGRDLEKIMNTK</sequence>
<comment type="similarity">
    <text evidence="7">Belongs to the binding-protein-dependent transport system permease family.</text>
</comment>
<evidence type="ECO:0000256" key="3">
    <source>
        <dbReference type="ARBA" id="ARBA00022475"/>
    </source>
</evidence>
<dbReference type="InterPro" id="IPR050366">
    <property type="entry name" value="BP-dependent_transpt_permease"/>
</dbReference>
<dbReference type="Gene3D" id="1.10.3720.10">
    <property type="entry name" value="MetI-like"/>
    <property type="match status" value="1"/>
</dbReference>
<keyword evidence="3" id="KW-1003">Cell membrane</keyword>
<feature type="transmembrane region" description="Helical" evidence="7">
    <location>
        <begin position="191"/>
        <end position="216"/>
    </location>
</feature>
<feature type="transmembrane region" description="Helical" evidence="7">
    <location>
        <begin position="78"/>
        <end position="102"/>
    </location>
</feature>
<feature type="domain" description="ABC transmembrane type-1" evidence="8">
    <location>
        <begin position="74"/>
        <end position="267"/>
    </location>
</feature>
<protein>
    <submittedName>
        <fullName evidence="9 10">ABC transporter permease</fullName>
    </submittedName>
</protein>
<dbReference type="EMBL" id="BRPJ01000051">
    <property type="protein sequence ID" value="GLB30890.1"/>
    <property type="molecule type" value="Genomic_DNA"/>
</dbReference>